<evidence type="ECO:0000256" key="1">
    <source>
        <dbReference type="ARBA" id="ARBA00022884"/>
    </source>
</evidence>
<proteinExistence type="predicted"/>
<dbReference type="Proteomes" id="UP000887578">
    <property type="component" value="Unplaced"/>
</dbReference>
<dbReference type="Pfam" id="PF00076">
    <property type="entry name" value="RRM_1"/>
    <property type="match status" value="1"/>
</dbReference>
<dbReference type="PANTHER" id="PTHR13968">
    <property type="entry name" value="HETEROGENEOUS NUCLEAR RIBONUCLEOPROTEIN"/>
    <property type="match status" value="1"/>
</dbReference>
<evidence type="ECO:0000256" key="3">
    <source>
        <dbReference type="SAM" id="MobiDB-lite"/>
    </source>
</evidence>
<reference evidence="8" key="1">
    <citation type="submission" date="2022-11" db="UniProtKB">
        <authorList>
            <consortium name="WormBaseParasite"/>
        </authorList>
    </citation>
    <scope>IDENTIFICATION</scope>
</reference>
<evidence type="ECO:0000259" key="6">
    <source>
        <dbReference type="PROSITE" id="PS50102"/>
    </source>
</evidence>
<sequence length="293" mass="32161">MNRCSGSQKRMNSFKFLFVFTLLCFGIFAQRFQWNLYDGTQNGNAKLDKLHNVASDGENYVQEGDNVKLSSPPTTSTTTNQNSTELSQTTEPSEANTIIWIVIGVVLFIVFAVFVIGFVFGIGFVLIIAAYGAPPLTTSVSTAAAGTPSVSSIINSKDPSMVKARVFVGNLNTSRVSREDLVELFEYFGNVSGATLSKGYAFVQFSSQTEAELCVQTLNGFTWEESELVVKILTLYSTNDAIDRPNLLNDIKIKNASGTVKEIVSNKQKYFNQHTTNFIVCSSDSLKPLNVEN</sequence>
<keyword evidence="1 2" id="KW-0694">RNA-binding</keyword>
<dbReference type="InterPro" id="IPR012677">
    <property type="entry name" value="Nucleotide-bd_a/b_plait_sf"/>
</dbReference>
<dbReference type="InterPro" id="IPR051186">
    <property type="entry name" value="RRM_HNRPC/RALY_subfam"/>
</dbReference>
<feature type="domain" description="RRM" evidence="6">
    <location>
        <begin position="164"/>
        <end position="235"/>
    </location>
</feature>
<dbReference type="WBParaSite" id="PDA_v2.g14222.t1">
    <property type="protein sequence ID" value="PDA_v2.g14222.t1"/>
    <property type="gene ID" value="PDA_v2.g14222"/>
</dbReference>
<dbReference type="Gene3D" id="3.30.70.330">
    <property type="match status" value="1"/>
</dbReference>
<evidence type="ECO:0000256" key="4">
    <source>
        <dbReference type="SAM" id="Phobius"/>
    </source>
</evidence>
<feature type="signal peptide" evidence="5">
    <location>
        <begin position="1"/>
        <end position="29"/>
    </location>
</feature>
<feature type="compositionally biased region" description="Low complexity" evidence="3">
    <location>
        <begin position="69"/>
        <end position="89"/>
    </location>
</feature>
<keyword evidence="4" id="KW-0812">Transmembrane</keyword>
<dbReference type="GO" id="GO:0005634">
    <property type="term" value="C:nucleus"/>
    <property type="evidence" value="ECO:0007669"/>
    <property type="project" value="TreeGrafter"/>
</dbReference>
<dbReference type="PROSITE" id="PS50102">
    <property type="entry name" value="RRM"/>
    <property type="match status" value="1"/>
</dbReference>
<dbReference type="InterPro" id="IPR000504">
    <property type="entry name" value="RRM_dom"/>
</dbReference>
<accession>A0A914PHF3</accession>
<keyword evidence="4" id="KW-1133">Transmembrane helix</keyword>
<organism evidence="7 8">
    <name type="scientific">Panagrolaimus davidi</name>
    <dbReference type="NCBI Taxonomy" id="227884"/>
    <lineage>
        <taxon>Eukaryota</taxon>
        <taxon>Metazoa</taxon>
        <taxon>Ecdysozoa</taxon>
        <taxon>Nematoda</taxon>
        <taxon>Chromadorea</taxon>
        <taxon>Rhabditida</taxon>
        <taxon>Tylenchina</taxon>
        <taxon>Panagrolaimomorpha</taxon>
        <taxon>Panagrolaimoidea</taxon>
        <taxon>Panagrolaimidae</taxon>
        <taxon>Panagrolaimus</taxon>
    </lineage>
</organism>
<dbReference type="AlphaFoldDB" id="A0A914PHF3"/>
<dbReference type="SMART" id="SM00360">
    <property type="entry name" value="RRM"/>
    <property type="match status" value="1"/>
</dbReference>
<dbReference type="SUPFAM" id="SSF54928">
    <property type="entry name" value="RNA-binding domain, RBD"/>
    <property type="match status" value="1"/>
</dbReference>
<evidence type="ECO:0000256" key="2">
    <source>
        <dbReference type="PROSITE-ProRule" id="PRU00176"/>
    </source>
</evidence>
<evidence type="ECO:0000256" key="5">
    <source>
        <dbReference type="SAM" id="SignalP"/>
    </source>
</evidence>
<dbReference type="PANTHER" id="PTHR13968:SF26">
    <property type="entry name" value="RRM DOMAIN-CONTAINING PROTEIN"/>
    <property type="match status" value="1"/>
</dbReference>
<dbReference type="GO" id="GO:0003723">
    <property type="term" value="F:RNA binding"/>
    <property type="evidence" value="ECO:0007669"/>
    <property type="project" value="UniProtKB-UniRule"/>
</dbReference>
<evidence type="ECO:0000313" key="7">
    <source>
        <dbReference type="Proteomes" id="UP000887578"/>
    </source>
</evidence>
<protein>
    <submittedName>
        <fullName evidence="8">RRM domain-containing protein</fullName>
    </submittedName>
</protein>
<keyword evidence="7" id="KW-1185">Reference proteome</keyword>
<dbReference type="InterPro" id="IPR035979">
    <property type="entry name" value="RBD_domain_sf"/>
</dbReference>
<feature type="transmembrane region" description="Helical" evidence="4">
    <location>
        <begin position="98"/>
        <end position="131"/>
    </location>
</feature>
<feature type="chain" id="PRO_5037471290" evidence="5">
    <location>
        <begin position="30"/>
        <end position="293"/>
    </location>
</feature>
<evidence type="ECO:0000313" key="8">
    <source>
        <dbReference type="WBParaSite" id="PDA_v2.g14222.t1"/>
    </source>
</evidence>
<name>A0A914PHF3_9BILA</name>
<feature type="region of interest" description="Disordered" evidence="3">
    <location>
        <begin position="63"/>
        <end position="89"/>
    </location>
</feature>
<keyword evidence="5" id="KW-0732">Signal</keyword>
<keyword evidence="4" id="KW-0472">Membrane</keyword>